<dbReference type="PROSITE" id="PS50966">
    <property type="entry name" value="ZF_SWIM"/>
    <property type="match status" value="1"/>
</dbReference>
<feature type="region of interest" description="Disordered" evidence="2">
    <location>
        <begin position="661"/>
        <end position="680"/>
    </location>
</feature>
<feature type="compositionally biased region" description="Low complexity" evidence="2">
    <location>
        <begin position="666"/>
        <end position="675"/>
    </location>
</feature>
<feature type="compositionally biased region" description="Low complexity" evidence="2">
    <location>
        <begin position="698"/>
        <end position="710"/>
    </location>
</feature>
<proteinExistence type="predicted"/>
<protein>
    <recommendedName>
        <fullName evidence="3">SWIM-type domain-containing protein</fullName>
    </recommendedName>
</protein>
<feature type="region of interest" description="Disordered" evidence="2">
    <location>
        <begin position="688"/>
        <end position="748"/>
    </location>
</feature>
<feature type="compositionally biased region" description="Pro residues" evidence="2">
    <location>
        <begin position="900"/>
        <end position="909"/>
    </location>
</feature>
<dbReference type="GeneID" id="25569864"/>
<dbReference type="EMBL" id="GL349458">
    <property type="protein sequence ID" value="KNC49883.1"/>
    <property type="molecule type" value="Genomic_DNA"/>
</dbReference>
<feature type="compositionally biased region" description="Low complexity" evidence="2">
    <location>
        <begin position="731"/>
        <end position="740"/>
    </location>
</feature>
<evidence type="ECO:0000259" key="3">
    <source>
        <dbReference type="PROSITE" id="PS50966"/>
    </source>
</evidence>
<feature type="compositionally biased region" description="Polar residues" evidence="2">
    <location>
        <begin position="711"/>
        <end position="727"/>
    </location>
</feature>
<gene>
    <name evidence="4" type="ORF">AMSG_11949</name>
</gene>
<evidence type="ECO:0000313" key="4">
    <source>
        <dbReference type="EMBL" id="KNC49883.1"/>
    </source>
</evidence>
<feature type="region of interest" description="Disordered" evidence="2">
    <location>
        <begin position="36"/>
        <end position="59"/>
    </location>
</feature>
<organism evidence="4 5">
    <name type="scientific">Thecamonas trahens ATCC 50062</name>
    <dbReference type="NCBI Taxonomy" id="461836"/>
    <lineage>
        <taxon>Eukaryota</taxon>
        <taxon>Apusozoa</taxon>
        <taxon>Apusomonadida</taxon>
        <taxon>Apusomonadidae</taxon>
        <taxon>Thecamonas</taxon>
    </lineage>
</organism>
<sequence length="942" mass="100485">MAAEPELVFVVAPPGDDGRVYHAAVGRERVRRLSPAEVFASESGPARSSGGGDGGADGRHLSLRMVVNRVKEMLMNGEEVLIDDDGDRVKRRAAFVALRTKIPRLRIRFVALDPAGGRAQLLWAAAARSGPLLLLERIAAVTDGWYGPMTTAGRDVLSEPPQAWTSIRGYPSQPDERYDVLDVIRLPLILPGEKTDPWPALVFDAEVVFDVTPSSHHLSVAPVVIRPRTLAALRVWIESLPCSRIVLVVNELLLFNGGLSSELAPSVVHNQLPIGTLRAALRTACCELAGLLQTPLYAVVYTLPEATTAAPRHAPPLTHALALLHGRHHLDLDLVMCVSASSDRMEPVLAMGIHALLGSSFVDTLGMRRGTSFHGPSISKLRSLLQFRIGTRPAWLANVVWMPCPESTFPVSCAPSSYGVRDDSAVNRAFSLELDSESDGEERASWTKSASLDAFPLAPTGGAGRKGAVMSEGGVEPGPEAGVLHLGIFPAKWPAEGQASAREAGMLDVDASAAAEAVGMAPCERWEFKRVCKIVPDPDWTLSTVHPDGYLWDHLQVQQVAVEIAGGKRHSVESGMHLARKFRARFTNVCCKGPLILGTMAGTMPDPYSVWIKFAFAHHPPHAPTGIKAFGCSCPAAAKSRHACKHVVALLMLPVWASKHTPGSTEPPIISPEKSPSSRKLRDAILSGAAGVPSKTEAAASNSLSMGSSSQPLTPSLVRPSQESASLARNHAPPVAAHAPAKAKHDAPVVPLHRPPDTHELLAKVPAEVEPQPGDRMYFDAGGNFTFRRTTCLTWRSRRNSLSLKARISELSAALTESESTPAPTPFHPSSPLRLTESVASFPASESSPPQALKSPARRPLSLLADAFSEPSAEAGVSLAAFDDDDDGAARKRKREASPLAPPRPPPKTRPTTVVAPSDSDSDSDSSSGALLGLLSKHGLIE</sequence>
<name>A0A0L0DEY8_THETB</name>
<accession>A0A0L0DEY8</accession>
<evidence type="ECO:0000256" key="1">
    <source>
        <dbReference type="PROSITE-ProRule" id="PRU00325"/>
    </source>
</evidence>
<feature type="compositionally biased region" description="Low complexity" evidence="2">
    <location>
        <begin position="910"/>
        <end position="936"/>
    </location>
</feature>
<reference evidence="4 5" key="1">
    <citation type="submission" date="2010-05" db="EMBL/GenBank/DDBJ databases">
        <title>The Genome Sequence of Thecamonas trahens ATCC 50062.</title>
        <authorList>
            <consortium name="The Broad Institute Genome Sequencing Platform"/>
            <person name="Russ C."/>
            <person name="Cuomo C."/>
            <person name="Shea T."/>
            <person name="Young S.K."/>
            <person name="Zeng Q."/>
            <person name="Koehrsen M."/>
            <person name="Haas B."/>
            <person name="Borodovsky M."/>
            <person name="Guigo R."/>
            <person name="Alvarado L."/>
            <person name="Berlin A."/>
            <person name="Bochicchio J."/>
            <person name="Borenstein D."/>
            <person name="Chapman S."/>
            <person name="Chen Z."/>
            <person name="Freedman E."/>
            <person name="Gellesch M."/>
            <person name="Goldberg J."/>
            <person name="Griggs A."/>
            <person name="Gujja S."/>
            <person name="Heilman E."/>
            <person name="Heiman D."/>
            <person name="Hepburn T."/>
            <person name="Howarth C."/>
            <person name="Jen D."/>
            <person name="Larson L."/>
            <person name="Mehta T."/>
            <person name="Park D."/>
            <person name="Pearson M."/>
            <person name="Roberts A."/>
            <person name="Saif S."/>
            <person name="Shenoy N."/>
            <person name="Sisk P."/>
            <person name="Stolte C."/>
            <person name="Sykes S."/>
            <person name="Thomson T."/>
            <person name="Walk T."/>
            <person name="White J."/>
            <person name="Yandava C."/>
            <person name="Burger G."/>
            <person name="Gray M.W."/>
            <person name="Holland P.W.H."/>
            <person name="King N."/>
            <person name="Lang F.B.F."/>
            <person name="Roger A.J."/>
            <person name="Ruiz-Trillo I."/>
            <person name="Lander E."/>
            <person name="Nusbaum C."/>
        </authorList>
    </citation>
    <scope>NUCLEOTIDE SEQUENCE [LARGE SCALE GENOMIC DNA]</scope>
    <source>
        <strain evidence="4 5">ATCC 50062</strain>
    </source>
</reference>
<dbReference type="GO" id="GO:0008270">
    <property type="term" value="F:zinc ion binding"/>
    <property type="evidence" value="ECO:0007669"/>
    <property type="project" value="UniProtKB-KW"/>
</dbReference>
<evidence type="ECO:0000256" key="2">
    <source>
        <dbReference type="SAM" id="MobiDB-lite"/>
    </source>
</evidence>
<dbReference type="Proteomes" id="UP000054408">
    <property type="component" value="Unassembled WGS sequence"/>
</dbReference>
<dbReference type="InterPro" id="IPR007527">
    <property type="entry name" value="Znf_SWIM"/>
</dbReference>
<dbReference type="AlphaFoldDB" id="A0A0L0DEY8"/>
<feature type="region of interest" description="Disordered" evidence="2">
    <location>
        <begin position="876"/>
        <end position="942"/>
    </location>
</feature>
<dbReference type="RefSeq" id="XP_013757449.1">
    <property type="nucleotide sequence ID" value="XM_013901995.1"/>
</dbReference>
<keyword evidence="1" id="KW-0479">Metal-binding</keyword>
<keyword evidence="1" id="KW-0862">Zinc</keyword>
<evidence type="ECO:0000313" key="5">
    <source>
        <dbReference type="Proteomes" id="UP000054408"/>
    </source>
</evidence>
<feature type="region of interest" description="Disordered" evidence="2">
    <location>
        <begin position="814"/>
        <end position="833"/>
    </location>
</feature>
<keyword evidence="5" id="KW-1185">Reference proteome</keyword>
<keyword evidence="1" id="KW-0863">Zinc-finger</keyword>
<feature type="domain" description="SWIM-type" evidence="3">
    <location>
        <begin position="608"/>
        <end position="655"/>
    </location>
</feature>